<keyword evidence="1" id="KW-1133">Transmembrane helix</keyword>
<keyword evidence="1" id="KW-0472">Membrane</keyword>
<dbReference type="KEGG" id="vg:29079868"/>
<keyword evidence="1" id="KW-0812">Transmembrane</keyword>
<sequence>MIPRFPMSPEVAKVIMEEHERRRKAREQRKRAKLLAKELEAALRDEQGPAQPRAHWRYPYGIGAHAIALCALAAAAALGYWLTH</sequence>
<evidence type="ECO:0000256" key="1">
    <source>
        <dbReference type="SAM" id="Phobius"/>
    </source>
</evidence>
<dbReference type="Proteomes" id="UP000202195">
    <property type="component" value="Segment"/>
</dbReference>
<organism evidence="2 3">
    <name type="scientific">Pseudomonas phage NP1</name>
    <dbReference type="NCBI Taxonomy" id="1844477"/>
    <lineage>
        <taxon>Viruses</taxon>
        <taxon>Duplodnaviria</taxon>
        <taxon>Heunggongvirae</taxon>
        <taxon>Uroviricota</taxon>
        <taxon>Caudoviricetes</taxon>
        <taxon>Queuovirinae</taxon>
        <taxon>Nipunavirus</taxon>
        <taxon>Nipunavirus quinobequin</taxon>
        <taxon>Nipunavirus NP1</taxon>
    </lineage>
</organism>
<dbReference type="GeneID" id="29079868"/>
<accession>A0A172PZX8</accession>
<reference evidence="2 3" key="1">
    <citation type="submission" date="2016-04" db="EMBL/GenBank/DDBJ databases">
        <title>NP1 phage genome sequence analysis.</title>
        <authorList>
            <person name="Chaudhry W.N."/>
        </authorList>
    </citation>
    <scope>NUCLEOTIDE SEQUENCE [LARGE SCALE GENOMIC DNA]</scope>
</reference>
<feature type="transmembrane region" description="Helical" evidence="1">
    <location>
        <begin position="62"/>
        <end position="82"/>
    </location>
</feature>
<evidence type="ECO:0000313" key="3">
    <source>
        <dbReference type="Proteomes" id="UP000202195"/>
    </source>
</evidence>
<name>A0A172PZX8_9CAUD</name>
<dbReference type="EMBL" id="KX129925">
    <property type="protein sequence ID" value="AND74924.1"/>
    <property type="molecule type" value="Genomic_DNA"/>
</dbReference>
<dbReference type="RefSeq" id="YP_009285885.1">
    <property type="nucleotide sequence ID" value="NC_031058.1"/>
</dbReference>
<proteinExistence type="predicted"/>
<protein>
    <submittedName>
        <fullName evidence="2">Uncharacterized protein</fullName>
    </submittedName>
</protein>
<keyword evidence="3" id="KW-1185">Reference proteome</keyword>
<evidence type="ECO:0000313" key="2">
    <source>
        <dbReference type="EMBL" id="AND74924.1"/>
    </source>
</evidence>